<sequence length="133" mass="15206">MNANSILNLEVTAFPAQDIESRSKDHPFLNQTLSNRPSSRSSGPKTERMAKRIGFDTCFLMEANCFSGGLCLFWNKDGISIDVTHYENQWIHFSRKSTEGHRSYTVVYAHPNPTARKFLWGFLEHILESIRGP</sequence>
<proteinExistence type="predicted"/>
<feature type="compositionally biased region" description="Polar residues" evidence="1">
    <location>
        <begin position="29"/>
        <end position="44"/>
    </location>
</feature>
<dbReference type="AlphaFoldDB" id="A0AAP0HI25"/>
<evidence type="ECO:0000256" key="1">
    <source>
        <dbReference type="SAM" id="MobiDB-lite"/>
    </source>
</evidence>
<reference evidence="2 3" key="1">
    <citation type="submission" date="2024-01" db="EMBL/GenBank/DDBJ databases">
        <title>Genome assemblies of Stephania.</title>
        <authorList>
            <person name="Yang L."/>
        </authorList>
    </citation>
    <scope>NUCLEOTIDE SEQUENCE [LARGE SCALE GENOMIC DNA]</scope>
    <source>
        <strain evidence="2">JXDWG</strain>
        <tissue evidence="2">Leaf</tissue>
    </source>
</reference>
<name>A0AAP0HI25_9MAGN</name>
<keyword evidence="3" id="KW-1185">Reference proteome</keyword>
<dbReference type="Proteomes" id="UP001419268">
    <property type="component" value="Unassembled WGS sequence"/>
</dbReference>
<protein>
    <submittedName>
        <fullName evidence="2">Uncharacterized protein</fullName>
    </submittedName>
</protein>
<dbReference type="PANTHER" id="PTHR35218:SF9">
    <property type="entry name" value="ENDONUCLEASE_EXONUCLEASE_PHOSPHATASE DOMAIN-CONTAINING PROTEIN"/>
    <property type="match status" value="1"/>
</dbReference>
<accession>A0AAP0HI25</accession>
<dbReference type="PANTHER" id="PTHR35218">
    <property type="entry name" value="RNASE H DOMAIN-CONTAINING PROTEIN"/>
    <property type="match status" value="1"/>
</dbReference>
<comment type="caution">
    <text evidence="2">The sequence shown here is derived from an EMBL/GenBank/DDBJ whole genome shotgun (WGS) entry which is preliminary data.</text>
</comment>
<gene>
    <name evidence="2" type="ORF">Scep_029886</name>
</gene>
<dbReference type="EMBL" id="JBBNAG010000013">
    <property type="protein sequence ID" value="KAK9083415.1"/>
    <property type="molecule type" value="Genomic_DNA"/>
</dbReference>
<evidence type="ECO:0000313" key="3">
    <source>
        <dbReference type="Proteomes" id="UP001419268"/>
    </source>
</evidence>
<feature type="region of interest" description="Disordered" evidence="1">
    <location>
        <begin position="25"/>
        <end position="47"/>
    </location>
</feature>
<evidence type="ECO:0000313" key="2">
    <source>
        <dbReference type="EMBL" id="KAK9083415.1"/>
    </source>
</evidence>
<organism evidence="2 3">
    <name type="scientific">Stephania cephalantha</name>
    <dbReference type="NCBI Taxonomy" id="152367"/>
    <lineage>
        <taxon>Eukaryota</taxon>
        <taxon>Viridiplantae</taxon>
        <taxon>Streptophyta</taxon>
        <taxon>Embryophyta</taxon>
        <taxon>Tracheophyta</taxon>
        <taxon>Spermatophyta</taxon>
        <taxon>Magnoliopsida</taxon>
        <taxon>Ranunculales</taxon>
        <taxon>Menispermaceae</taxon>
        <taxon>Menispermoideae</taxon>
        <taxon>Cissampelideae</taxon>
        <taxon>Stephania</taxon>
    </lineage>
</organism>